<dbReference type="AlphaFoldDB" id="A0A8H3LRD1"/>
<dbReference type="SUPFAM" id="SSF56112">
    <property type="entry name" value="Protein kinase-like (PK-like)"/>
    <property type="match status" value="1"/>
</dbReference>
<keyword evidence="2" id="KW-0808">Transferase</keyword>
<dbReference type="GO" id="GO:0005524">
    <property type="term" value="F:ATP binding"/>
    <property type="evidence" value="ECO:0007669"/>
    <property type="project" value="InterPro"/>
</dbReference>
<evidence type="ECO:0000313" key="2">
    <source>
        <dbReference type="EMBL" id="GES93462.1"/>
    </source>
</evidence>
<reference evidence="2" key="1">
    <citation type="submission" date="2019-10" db="EMBL/GenBank/DDBJ databases">
        <title>Conservation and host-specific expression of non-tandemly repeated heterogenous ribosome RNA gene in arbuscular mycorrhizal fungi.</title>
        <authorList>
            <person name="Maeda T."/>
            <person name="Kobayashi Y."/>
            <person name="Nakagawa T."/>
            <person name="Ezawa T."/>
            <person name="Yamaguchi K."/>
            <person name="Bino T."/>
            <person name="Nishimoto Y."/>
            <person name="Shigenobu S."/>
            <person name="Kawaguchi M."/>
        </authorList>
    </citation>
    <scope>NUCLEOTIDE SEQUENCE</scope>
    <source>
        <strain evidence="2">HR1</strain>
    </source>
</reference>
<evidence type="ECO:0000313" key="3">
    <source>
        <dbReference type="Proteomes" id="UP000615446"/>
    </source>
</evidence>
<dbReference type="InterPro" id="IPR051681">
    <property type="entry name" value="Ser/Thr_Kinases-Pseudokinases"/>
</dbReference>
<dbReference type="Pfam" id="PF00069">
    <property type="entry name" value="Pkinase"/>
    <property type="match status" value="1"/>
</dbReference>
<evidence type="ECO:0000259" key="1">
    <source>
        <dbReference type="PROSITE" id="PS50011"/>
    </source>
</evidence>
<organism evidence="2 3">
    <name type="scientific">Rhizophagus clarus</name>
    <dbReference type="NCBI Taxonomy" id="94130"/>
    <lineage>
        <taxon>Eukaryota</taxon>
        <taxon>Fungi</taxon>
        <taxon>Fungi incertae sedis</taxon>
        <taxon>Mucoromycota</taxon>
        <taxon>Glomeromycotina</taxon>
        <taxon>Glomeromycetes</taxon>
        <taxon>Glomerales</taxon>
        <taxon>Glomeraceae</taxon>
        <taxon>Rhizophagus</taxon>
    </lineage>
</organism>
<dbReference type="PROSITE" id="PS50011">
    <property type="entry name" value="PROTEIN_KINASE_DOM"/>
    <property type="match status" value="1"/>
</dbReference>
<feature type="domain" description="Protein kinase" evidence="1">
    <location>
        <begin position="730"/>
        <end position="963"/>
    </location>
</feature>
<dbReference type="Gene3D" id="1.10.510.10">
    <property type="entry name" value="Transferase(Phosphotransferase) domain 1"/>
    <property type="match status" value="1"/>
</dbReference>
<dbReference type="Proteomes" id="UP000615446">
    <property type="component" value="Unassembled WGS sequence"/>
</dbReference>
<keyword evidence="2" id="KW-0418">Kinase</keyword>
<dbReference type="InterPro" id="IPR011009">
    <property type="entry name" value="Kinase-like_dom_sf"/>
</dbReference>
<dbReference type="InterPro" id="IPR000719">
    <property type="entry name" value="Prot_kinase_dom"/>
</dbReference>
<comment type="caution">
    <text evidence="2">The sequence shown here is derived from an EMBL/GenBank/DDBJ whole genome shotgun (WGS) entry which is preliminary data.</text>
</comment>
<sequence length="1058" mass="125904">MYQDGPEQCKKCDEKYISKYGAKYGSCQIDNLKQNFTNWTSGSKKLDDLIQGMQLEINELDDMIFEWIPYNQFNDIKEISKEAFDNDKVYSAIWKDGPLEYDKYNNEYARNHQNTKDIKYSIAYISEVLRIYGISQCPNTKNCIIVFQEIFCKRCGKKYTNIIKKWCEPCQIYYFKENCLPSIITYSSFKSPILNVTIGQGNSLNEKIDCLIKEIQLKIDYDSDIVFEWIPYDQLNDIQEFDNDDFDIIHAATWKDGPLYYYDGEWTRKSNKVVTLKYLYNSQNIIKLLNKIKDDYLRHNYCSIYGITQNPDTKDYIMVFPNTYCEKCNEKYWNSSCAANEWCKTCQINNLKVNWTDGNEIIDNLIQEMQLSINNSKQDAAFECIPYDRFSNIKEICDNEYSAVWKDGPLNYNKIKDEYTRNHQYVNVVLKLYNFQNITYEFLNETIKDLNKYYGKIFGISRNPNTKDYIIVLRDGRSDKICEKCEWTRESNRKVFLQLYSLQDANEFLNEAKDYSKYDDLMYGISQDTKYYMIVFKYQLYCERCNEAYKGVNFKHKWCNKCEQGEQLKIVIELRNRRFEWIPYNQFNNIKKVNNDFTKMYSAIWENDLLYYDNLYKSCRLNLEVTLKYLQNITEEVNEYSVQHGISQDPDTKEYIIVVEDSYCKKCGNEYLYNEWGCKSCRINYLKSNFTNCTSGNIKIDNLIQEMQFKINEPYDPYGIIFKWIPYYEFSNIKEINKGGFATIYLATWRNGPLSKMVALKQLYESQKLTKEFLNEILILDYAEGGNLCSWVNKHYKKIDWTYNLLTLLHFIGELEEMHKKQMAHRDLHTGNILIHSNILDEYYNQVCISDMGLCGKVDNMDKTKIYGVMPYVAPEVLRGKPYTQSADIYSFGMIMYFMATGRQPFDNVAHDELLALDICKGIKPDINELEIPKFYGDLMKRCWDSDPDNRPKANDIVHLIWVFCEAYIPNFIWLRKIKERKEQYYYIKEQFKKADEYKETNFLFLEERRQLTTHPQAVYTSRLLNPLTKDLPKYDFNSECLDCEITCENNNLYLVDL</sequence>
<name>A0A8H3LRD1_9GLOM</name>
<accession>A0A8H3LRD1</accession>
<dbReference type="OrthoDB" id="4062651at2759"/>
<gene>
    <name evidence="2" type="ORF">RCL2_002020600</name>
</gene>
<dbReference type="GO" id="GO:0004674">
    <property type="term" value="F:protein serine/threonine kinase activity"/>
    <property type="evidence" value="ECO:0007669"/>
    <property type="project" value="TreeGrafter"/>
</dbReference>
<protein>
    <submittedName>
        <fullName evidence="2">Kinase-like domain-containing protein</fullName>
    </submittedName>
</protein>
<dbReference type="EMBL" id="BLAL01000228">
    <property type="protein sequence ID" value="GES93462.1"/>
    <property type="molecule type" value="Genomic_DNA"/>
</dbReference>
<dbReference type="PANTHER" id="PTHR44329">
    <property type="entry name" value="SERINE/THREONINE-PROTEIN KINASE TNNI3K-RELATED"/>
    <property type="match status" value="1"/>
</dbReference>
<proteinExistence type="predicted"/>